<sequence length="182" mass="21174">MPGLSKVGVSVNPFCLEMMREVRVNPVCLEMMREVRAFQKKHENPLHQLLCHGWMPGPSKVGAQVDEVDSNVIPNSHCHREKEKECVLLASVEFSCGRICAKNCRRLGVGNKWHYLTAHDLGYRILGDRKRCVRERTRRHLFEGEFSLHLVCFCFAWLPVLSLRINHDLYELNIWKTCTWSL</sequence>
<evidence type="ECO:0000313" key="1">
    <source>
        <dbReference type="EMBL" id="CAK9021001.1"/>
    </source>
</evidence>
<accession>A0ABP0K2J2</accession>
<reference evidence="1 3" key="1">
    <citation type="submission" date="2024-02" db="EMBL/GenBank/DDBJ databases">
        <authorList>
            <person name="Chen Y."/>
            <person name="Shah S."/>
            <person name="Dougan E. K."/>
            <person name="Thang M."/>
            <person name="Chan C."/>
        </authorList>
    </citation>
    <scope>NUCLEOTIDE SEQUENCE [LARGE SCALE GENOMIC DNA]</scope>
</reference>
<evidence type="ECO:0000313" key="3">
    <source>
        <dbReference type="Proteomes" id="UP001642484"/>
    </source>
</evidence>
<organism evidence="1 3">
    <name type="scientific">Durusdinium trenchii</name>
    <dbReference type="NCBI Taxonomy" id="1381693"/>
    <lineage>
        <taxon>Eukaryota</taxon>
        <taxon>Sar</taxon>
        <taxon>Alveolata</taxon>
        <taxon>Dinophyceae</taxon>
        <taxon>Suessiales</taxon>
        <taxon>Symbiodiniaceae</taxon>
        <taxon>Durusdinium</taxon>
    </lineage>
</organism>
<dbReference type="EMBL" id="CAXAMN010007269">
    <property type="protein sequence ID" value="CAK9021001.1"/>
    <property type="molecule type" value="Genomic_DNA"/>
</dbReference>
<keyword evidence="3" id="KW-1185">Reference proteome</keyword>
<dbReference type="EMBL" id="CAXAMN010009347">
    <property type="protein sequence ID" value="CAK9028373.1"/>
    <property type="molecule type" value="Genomic_DNA"/>
</dbReference>
<protein>
    <submittedName>
        <fullName evidence="1">Uncharacterized protein</fullName>
    </submittedName>
</protein>
<name>A0ABP0K2J2_9DINO</name>
<dbReference type="Proteomes" id="UP001642484">
    <property type="component" value="Unassembled WGS sequence"/>
</dbReference>
<proteinExistence type="predicted"/>
<gene>
    <name evidence="1" type="ORF">CCMP2556_LOCUS14285</name>
    <name evidence="2" type="ORF">CCMP2556_LOCUS17074</name>
</gene>
<evidence type="ECO:0000313" key="2">
    <source>
        <dbReference type="EMBL" id="CAK9028373.1"/>
    </source>
</evidence>
<comment type="caution">
    <text evidence="1">The sequence shown here is derived from an EMBL/GenBank/DDBJ whole genome shotgun (WGS) entry which is preliminary data.</text>
</comment>